<evidence type="ECO:0008006" key="7">
    <source>
        <dbReference type="Google" id="ProtNLM"/>
    </source>
</evidence>
<dbReference type="InterPro" id="IPR002935">
    <property type="entry name" value="SAM_O-MeTrfase"/>
</dbReference>
<dbReference type="Proteomes" id="UP001565368">
    <property type="component" value="Unassembled WGS sequence"/>
</dbReference>
<dbReference type="PANTHER" id="PTHR10509:SF14">
    <property type="entry name" value="CAFFEOYL-COA O-METHYLTRANSFERASE 3-RELATED"/>
    <property type="match status" value="1"/>
</dbReference>
<evidence type="ECO:0000256" key="4">
    <source>
        <dbReference type="ARBA" id="ARBA00023453"/>
    </source>
</evidence>
<dbReference type="InterPro" id="IPR050362">
    <property type="entry name" value="Cation-dep_OMT"/>
</dbReference>
<evidence type="ECO:0000256" key="3">
    <source>
        <dbReference type="ARBA" id="ARBA00022691"/>
    </source>
</evidence>
<keyword evidence="6" id="KW-1185">Reference proteome</keyword>
<gene>
    <name evidence="5" type="ORF">Q8F55_007490</name>
</gene>
<accession>A0ABR3PTW9</accession>
<evidence type="ECO:0000313" key="6">
    <source>
        <dbReference type="Proteomes" id="UP001565368"/>
    </source>
</evidence>
<dbReference type="CDD" id="cd02440">
    <property type="entry name" value="AdoMet_MTases"/>
    <property type="match status" value="1"/>
</dbReference>
<dbReference type="Pfam" id="PF01596">
    <property type="entry name" value="Methyltransf_3"/>
    <property type="match status" value="1"/>
</dbReference>
<keyword evidence="2" id="KW-0808">Transferase</keyword>
<dbReference type="RefSeq" id="XP_069205756.1">
    <property type="nucleotide sequence ID" value="XM_069355915.1"/>
</dbReference>
<evidence type="ECO:0000256" key="1">
    <source>
        <dbReference type="ARBA" id="ARBA00022603"/>
    </source>
</evidence>
<dbReference type="InterPro" id="IPR029063">
    <property type="entry name" value="SAM-dependent_MTases_sf"/>
</dbReference>
<keyword evidence="1" id="KW-0489">Methyltransferase</keyword>
<proteinExistence type="inferred from homology"/>
<dbReference type="PROSITE" id="PS51682">
    <property type="entry name" value="SAM_OMT_I"/>
    <property type="match status" value="1"/>
</dbReference>
<comment type="similarity">
    <text evidence="4">Belongs to the class I-like SAM-binding methyltransferase superfamily. Cation-dependent O-methyltransferase family.</text>
</comment>
<evidence type="ECO:0000256" key="2">
    <source>
        <dbReference type="ARBA" id="ARBA00022679"/>
    </source>
</evidence>
<dbReference type="Gene3D" id="3.40.50.150">
    <property type="entry name" value="Vaccinia Virus protein VP39"/>
    <property type="match status" value="1"/>
</dbReference>
<dbReference type="GeneID" id="95988533"/>
<dbReference type="PANTHER" id="PTHR10509">
    <property type="entry name" value="O-METHYLTRANSFERASE-RELATED"/>
    <property type="match status" value="1"/>
</dbReference>
<comment type="caution">
    <text evidence="5">The sequence shown here is derived from an EMBL/GenBank/DDBJ whole genome shotgun (WGS) entry which is preliminary data.</text>
</comment>
<dbReference type="SUPFAM" id="SSF53335">
    <property type="entry name" value="S-adenosyl-L-methionine-dependent methyltransferases"/>
    <property type="match status" value="1"/>
</dbReference>
<evidence type="ECO:0000313" key="5">
    <source>
        <dbReference type="EMBL" id="KAL1405812.1"/>
    </source>
</evidence>
<protein>
    <recommendedName>
        <fullName evidence="7">O-methyltransferase</fullName>
    </recommendedName>
</protein>
<reference evidence="5 6" key="1">
    <citation type="submission" date="2023-08" db="EMBL/GenBank/DDBJ databases">
        <title>Annotated Genome Sequence of Vanrija albida AlHP1.</title>
        <authorList>
            <person name="Herzog R."/>
        </authorList>
    </citation>
    <scope>NUCLEOTIDE SEQUENCE [LARGE SCALE GENOMIC DNA]</scope>
    <source>
        <strain evidence="5 6">AlHP1</strain>
    </source>
</reference>
<organism evidence="5 6">
    <name type="scientific">Vanrija albida</name>
    <dbReference type="NCBI Taxonomy" id="181172"/>
    <lineage>
        <taxon>Eukaryota</taxon>
        <taxon>Fungi</taxon>
        <taxon>Dikarya</taxon>
        <taxon>Basidiomycota</taxon>
        <taxon>Agaricomycotina</taxon>
        <taxon>Tremellomycetes</taxon>
        <taxon>Trichosporonales</taxon>
        <taxon>Trichosporonaceae</taxon>
        <taxon>Vanrija</taxon>
    </lineage>
</organism>
<keyword evidence="3" id="KW-0949">S-adenosyl-L-methionine</keyword>
<sequence length="302" mass="32194">MPPVSAGRLPRVLRAAAAPARRSLSTTLSARADGVTQYTLHADGKVEHAVKGTRLDVPLTREQAGEQTHLTAAGVDAYLTRKLAAPDFAADPALARGLARADEAGLPRIAVTAQLGQFLAVLTKAVRAERVLEIGTLGGYSTAFFAKALPRTGQIDTIEYSPAHARVAQANFLDLDLFPFPTVHVGPALDLLRDPAGVFARPPGELDPGYDLVFVDANKDEYFEYFVEALRLTKSGGVIVFDNAIRGGRIAVPDGAEVASDATGLRKIFDWIEEDAGKTVLSAAIQTVGDKSWDGFAIVYKN</sequence>
<dbReference type="EMBL" id="JBBXJM010000006">
    <property type="protein sequence ID" value="KAL1405812.1"/>
    <property type="molecule type" value="Genomic_DNA"/>
</dbReference>
<name>A0ABR3PTW9_9TREE</name>